<reference evidence="3" key="1">
    <citation type="journal article" date="2011" name="BMC Genomics">
        <title>Complete genome sequence of the filamentous anoxygenic phototrophic bacterium Chloroflexus aurantiacus.</title>
        <authorList>
            <person name="Tang K.H."/>
            <person name="Barry K."/>
            <person name="Chertkov O."/>
            <person name="Dalin E."/>
            <person name="Han C.S."/>
            <person name="Hauser L.J."/>
            <person name="Honchak B.M."/>
            <person name="Karbach L.E."/>
            <person name="Land M.L."/>
            <person name="Lapidus A."/>
            <person name="Larimer F.W."/>
            <person name="Mikhailova N."/>
            <person name="Pitluck S."/>
            <person name="Pierson B.K."/>
            <person name="Blankenship R.E."/>
        </authorList>
    </citation>
    <scope>NUCLEOTIDE SEQUENCE [LARGE SCALE GENOMIC DNA]</scope>
    <source>
        <strain evidence="3">ATCC 29366 / DSM 635 / J-10-fl</strain>
    </source>
</reference>
<organism evidence="2 3">
    <name type="scientific">Chloroflexus aurantiacus (strain ATCC 29366 / DSM 635 / J-10-fl)</name>
    <dbReference type="NCBI Taxonomy" id="324602"/>
    <lineage>
        <taxon>Bacteria</taxon>
        <taxon>Bacillati</taxon>
        <taxon>Chloroflexota</taxon>
        <taxon>Chloroflexia</taxon>
        <taxon>Chloroflexales</taxon>
        <taxon>Chloroflexineae</taxon>
        <taxon>Chloroflexaceae</taxon>
        <taxon>Chloroflexus</taxon>
    </lineage>
</organism>
<evidence type="ECO:0000313" key="3">
    <source>
        <dbReference type="Proteomes" id="UP000002008"/>
    </source>
</evidence>
<name>A9WHM9_CHLAA</name>
<dbReference type="EMBL" id="CP000909">
    <property type="protein sequence ID" value="ABY36355.1"/>
    <property type="molecule type" value="Genomic_DNA"/>
</dbReference>
<dbReference type="eggNOG" id="ENOG502Z8WB">
    <property type="taxonomic scope" value="Bacteria"/>
</dbReference>
<dbReference type="InterPro" id="IPR032793">
    <property type="entry name" value="RE_EcoO109IR"/>
</dbReference>
<dbReference type="REBASE" id="17619">
    <property type="entry name" value="CauJORF3159P"/>
</dbReference>
<dbReference type="AlphaFoldDB" id="A9WHM9"/>
<dbReference type="Pfam" id="PF14511">
    <property type="entry name" value="RE_EcoO109I"/>
    <property type="match status" value="1"/>
</dbReference>
<sequence length="217" mass="25152">MRRKNPYLFRAKNILVASDLVRSLLDAHLSSQEETMFGEFLEGLAIHICKRTFNGKKSERPSIDLEFQTGNEYYLVSIKSGPNWGNADQIRKMRENFQAAIAEIRQSQPELQIFAVNGCCYGQDTGNKGDYQKLCGQAFWSFISDGVEELYTQIIEPLGFEAKERNEAFHRAYATIVNQFTQRFIEKFCNNGEINWELLVTFNSARPALRERRHRYS</sequence>
<dbReference type="EnsemblBacteria" id="ABY36355">
    <property type="protein sequence ID" value="ABY36355"/>
    <property type="gene ID" value="Caur_3158"/>
</dbReference>
<dbReference type="InterPro" id="IPR011335">
    <property type="entry name" value="Restrct_endonuc-II-like"/>
</dbReference>
<dbReference type="KEGG" id="cau:Caur_3158"/>
<dbReference type="InParanoid" id="A9WHM9"/>
<evidence type="ECO:0000259" key="1">
    <source>
        <dbReference type="Pfam" id="PF14511"/>
    </source>
</evidence>
<evidence type="ECO:0000313" key="2">
    <source>
        <dbReference type="EMBL" id="ABY36355.1"/>
    </source>
</evidence>
<gene>
    <name evidence="2" type="ordered locus">Caur_3158</name>
</gene>
<protein>
    <submittedName>
        <fullName evidence="2">Conserved hypothetical cytosolic protein</fullName>
    </submittedName>
</protein>
<dbReference type="CDD" id="cd22345">
    <property type="entry name" value="PDDEXK_nuclease"/>
    <property type="match status" value="1"/>
</dbReference>
<keyword evidence="3" id="KW-1185">Reference proteome</keyword>
<feature type="domain" description="Type II restriction endonuclease EcoO109IR" evidence="1">
    <location>
        <begin position="1"/>
        <end position="166"/>
    </location>
</feature>
<dbReference type="PATRIC" id="fig|324602.8.peg.3564"/>
<accession>A9WHM9</accession>
<proteinExistence type="predicted"/>
<dbReference type="HOGENOM" id="CLU_100153_0_0_0"/>
<dbReference type="SUPFAM" id="SSF52980">
    <property type="entry name" value="Restriction endonuclease-like"/>
    <property type="match status" value="1"/>
</dbReference>
<dbReference type="Proteomes" id="UP000002008">
    <property type="component" value="Chromosome"/>
</dbReference>